<evidence type="ECO:0000256" key="5">
    <source>
        <dbReference type="RuleBase" id="RU000363"/>
    </source>
</evidence>
<evidence type="ECO:0000256" key="4">
    <source>
        <dbReference type="ARBA" id="ARBA00023002"/>
    </source>
</evidence>
<evidence type="ECO:0000256" key="3">
    <source>
        <dbReference type="ARBA" id="ARBA00022857"/>
    </source>
</evidence>
<accession>A0A147BB44</accession>
<dbReference type="AlphaFoldDB" id="A0A147BB44"/>
<organism evidence="7">
    <name type="scientific">Alectorobius mimon</name>
    <dbReference type="NCBI Taxonomy" id="360319"/>
    <lineage>
        <taxon>Eukaryota</taxon>
        <taxon>Metazoa</taxon>
        <taxon>Ecdysozoa</taxon>
        <taxon>Arthropoda</taxon>
        <taxon>Chelicerata</taxon>
        <taxon>Arachnida</taxon>
        <taxon>Acari</taxon>
        <taxon>Parasitiformes</taxon>
        <taxon>Ixodida</taxon>
        <taxon>Ixodoidea</taxon>
        <taxon>Argasidae</taxon>
        <taxon>Ornithodorinae</taxon>
        <taxon>Alectorobius</taxon>
    </lineage>
</organism>
<feature type="transmembrane region" description="Helical" evidence="6">
    <location>
        <begin position="217"/>
        <end position="237"/>
    </location>
</feature>
<evidence type="ECO:0000256" key="6">
    <source>
        <dbReference type="SAM" id="Phobius"/>
    </source>
</evidence>
<feature type="non-terminal residue" evidence="7">
    <location>
        <position position="1"/>
    </location>
</feature>
<dbReference type="PIRSF" id="PIRSF000126">
    <property type="entry name" value="11-beta-HSD1"/>
    <property type="match status" value="1"/>
</dbReference>
<dbReference type="EMBL" id="GEIB01000205">
    <property type="protein sequence ID" value="JAR87595.1"/>
    <property type="molecule type" value="Transcribed_RNA"/>
</dbReference>
<dbReference type="GO" id="GO:0016491">
    <property type="term" value="F:oxidoreductase activity"/>
    <property type="evidence" value="ECO:0007669"/>
    <property type="project" value="UniProtKB-KW"/>
</dbReference>
<dbReference type="PROSITE" id="PS00061">
    <property type="entry name" value="ADH_SHORT"/>
    <property type="match status" value="1"/>
</dbReference>
<evidence type="ECO:0000313" key="7">
    <source>
        <dbReference type="EMBL" id="JAR87595.1"/>
    </source>
</evidence>
<sequence>VASFVSVSFHSCLAIAEATKIMTDESCPFSSAGTPVFFKVLASIGAAFIAFVLLRFFISLCRGLYTCFLGQLLGFTIDLRKMGEWAVVTGASDGIGKAYAEELAKRGLNVVLLSRTLEKLQSVAADIEKATNVKTKVVAVDFTDEIGIYDTIRRELEGLEVGVLVNNVGMSFPYAEYFTLVPEGDKLMDQMIKANCTAATMMMRIVLPEMEKRRRGVIINVSSISAMFPLPLLSTYAGTKAYMDYLSQAVHEEYKDRGIFVQSVKPAFVSTKMSKIRRVSYDVPTPSTYVKEALRTVGIEHSTYGYLPHKLRGYAQETMKSWLPYWLLMKISKDSLQAIRKGYYKKKGMTDTFLGSKSSAAKAGGDDEKKGS</sequence>
<keyword evidence="6" id="KW-0472">Membrane</keyword>
<protein>
    <submittedName>
        <fullName evidence="7">Estradiol 17 beta dehydrogenase 12</fullName>
    </submittedName>
</protein>
<keyword evidence="6" id="KW-0812">Transmembrane</keyword>
<comment type="subcellular location">
    <subcellularLocation>
        <location evidence="1">Endoplasmic reticulum</location>
    </subcellularLocation>
</comment>
<proteinExistence type="inferred from homology"/>
<dbReference type="InterPro" id="IPR020904">
    <property type="entry name" value="Sc_DH/Rdtase_CS"/>
</dbReference>
<dbReference type="CDD" id="cd05356">
    <property type="entry name" value="17beta-HSD1_like_SDR_c"/>
    <property type="match status" value="1"/>
</dbReference>
<dbReference type="InterPro" id="IPR051019">
    <property type="entry name" value="VLCFA-Steroid_DH"/>
</dbReference>
<dbReference type="InterPro" id="IPR002347">
    <property type="entry name" value="SDR_fam"/>
</dbReference>
<name>A0A147BB44_9ACAR</name>
<dbReference type="PRINTS" id="PR00080">
    <property type="entry name" value="SDRFAMILY"/>
</dbReference>
<keyword evidence="4" id="KW-0560">Oxidoreductase</keyword>
<dbReference type="PANTHER" id="PTHR43899">
    <property type="entry name" value="RH59310P"/>
    <property type="match status" value="1"/>
</dbReference>
<dbReference type="PANTHER" id="PTHR43899:SF13">
    <property type="entry name" value="RH59310P"/>
    <property type="match status" value="1"/>
</dbReference>
<keyword evidence="3" id="KW-0521">NADP</keyword>
<reference evidence="7" key="1">
    <citation type="submission" date="2016-03" db="EMBL/GenBank/DDBJ databases">
        <title>Gut transcriptome analysis on engorged females of Ornithodoros mimon (Acari: Argasidae) and phylogenetic inferences of soft ticks.</title>
        <authorList>
            <person name="Landulfo G.A."/>
            <person name="Giovanni D."/>
            <person name="Carvalho E."/>
            <person name="Junqueira-de-Azevedo I."/>
            <person name="Patane J."/>
            <person name="Mendoca R."/>
            <person name="Barros-Battesti D."/>
        </authorList>
    </citation>
    <scope>NUCLEOTIDE SEQUENCE</scope>
    <source>
        <strain evidence="7">Females</strain>
        <tissue evidence="7">Gut</tissue>
    </source>
</reference>
<feature type="transmembrane region" description="Helical" evidence="6">
    <location>
        <begin position="36"/>
        <end position="58"/>
    </location>
</feature>
<dbReference type="SUPFAM" id="SSF51735">
    <property type="entry name" value="NAD(P)-binding Rossmann-fold domains"/>
    <property type="match status" value="1"/>
</dbReference>
<dbReference type="GO" id="GO:0005783">
    <property type="term" value="C:endoplasmic reticulum"/>
    <property type="evidence" value="ECO:0007669"/>
    <property type="project" value="UniProtKB-SubCell"/>
</dbReference>
<dbReference type="PRINTS" id="PR00081">
    <property type="entry name" value="GDHRDH"/>
</dbReference>
<dbReference type="FunFam" id="3.40.50.720:FF:000137">
    <property type="entry name" value="Hydroxysteroid (17-beta) dehydrogenase 3"/>
    <property type="match status" value="1"/>
</dbReference>
<comment type="similarity">
    <text evidence="2 5">Belongs to the short-chain dehydrogenases/reductases (SDR) family.</text>
</comment>
<dbReference type="Pfam" id="PF00106">
    <property type="entry name" value="adh_short"/>
    <property type="match status" value="1"/>
</dbReference>
<evidence type="ECO:0000256" key="1">
    <source>
        <dbReference type="ARBA" id="ARBA00004240"/>
    </source>
</evidence>
<keyword evidence="6" id="KW-1133">Transmembrane helix</keyword>
<dbReference type="InterPro" id="IPR036291">
    <property type="entry name" value="NAD(P)-bd_dom_sf"/>
</dbReference>
<dbReference type="Gene3D" id="3.40.50.720">
    <property type="entry name" value="NAD(P)-binding Rossmann-like Domain"/>
    <property type="match status" value="1"/>
</dbReference>
<evidence type="ECO:0000256" key="2">
    <source>
        <dbReference type="ARBA" id="ARBA00006484"/>
    </source>
</evidence>